<evidence type="ECO:0000256" key="1">
    <source>
        <dbReference type="ARBA" id="ARBA00004167"/>
    </source>
</evidence>
<dbReference type="Pfam" id="PF01145">
    <property type="entry name" value="Band_7"/>
    <property type="match status" value="1"/>
</dbReference>
<dbReference type="SMART" id="SM00244">
    <property type="entry name" value="PHB"/>
    <property type="match status" value="1"/>
</dbReference>
<proteinExistence type="inferred from homology"/>
<feature type="region of interest" description="Disordered" evidence="4">
    <location>
        <begin position="513"/>
        <end position="541"/>
    </location>
</feature>
<keyword evidence="3" id="KW-0175">Coiled coil</keyword>
<evidence type="ECO:0000256" key="4">
    <source>
        <dbReference type="SAM" id="MobiDB-lite"/>
    </source>
</evidence>
<gene>
    <name evidence="7" type="ORF">V22_04700</name>
</gene>
<feature type="coiled-coil region" evidence="3">
    <location>
        <begin position="359"/>
        <end position="395"/>
    </location>
</feature>
<dbReference type="OrthoDB" id="9813949at2"/>
<reference evidence="7 8" key="1">
    <citation type="submission" date="2019-02" db="EMBL/GenBank/DDBJ databases">
        <title>Deep-cultivation of Planctomycetes and their phenomic and genomic characterization uncovers novel biology.</title>
        <authorList>
            <person name="Wiegand S."/>
            <person name="Jogler M."/>
            <person name="Boedeker C."/>
            <person name="Pinto D."/>
            <person name="Vollmers J."/>
            <person name="Rivas-Marin E."/>
            <person name="Kohn T."/>
            <person name="Peeters S.H."/>
            <person name="Heuer A."/>
            <person name="Rast P."/>
            <person name="Oberbeckmann S."/>
            <person name="Bunk B."/>
            <person name="Jeske O."/>
            <person name="Meyerdierks A."/>
            <person name="Storesund J.E."/>
            <person name="Kallscheuer N."/>
            <person name="Luecker S."/>
            <person name="Lage O.M."/>
            <person name="Pohl T."/>
            <person name="Merkel B.J."/>
            <person name="Hornburger P."/>
            <person name="Mueller R.-W."/>
            <person name="Bruemmer F."/>
            <person name="Labrenz M."/>
            <person name="Spormann A.M."/>
            <person name="Op den Camp H."/>
            <person name="Overmann J."/>
            <person name="Amann R."/>
            <person name="Jetten M.S.M."/>
            <person name="Mascher T."/>
            <person name="Medema M.H."/>
            <person name="Devos D.P."/>
            <person name="Kaster A.-K."/>
            <person name="Ovreas L."/>
            <person name="Rohde M."/>
            <person name="Galperin M.Y."/>
            <person name="Jogler C."/>
        </authorList>
    </citation>
    <scope>NUCLEOTIDE SEQUENCE [LARGE SCALE GENOMIC DNA]</scope>
    <source>
        <strain evidence="7 8">V22</strain>
    </source>
</reference>
<dbReference type="GO" id="GO:0005886">
    <property type="term" value="C:plasma membrane"/>
    <property type="evidence" value="ECO:0007669"/>
    <property type="project" value="InterPro"/>
</dbReference>
<dbReference type="InterPro" id="IPR036013">
    <property type="entry name" value="Band_7/SPFH_dom_sf"/>
</dbReference>
<feature type="domain" description="Band 7" evidence="6">
    <location>
        <begin position="184"/>
        <end position="360"/>
    </location>
</feature>
<dbReference type="KEGG" id="chya:V22_04700"/>
<dbReference type="InterPro" id="IPR043202">
    <property type="entry name" value="Band-7_stomatin-like"/>
</dbReference>
<evidence type="ECO:0000313" key="8">
    <source>
        <dbReference type="Proteomes" id="UP000319976"/>
    </source>
</evidence>
<feature type="transmembrane region" description="Helical" evidence="5">
    <location>
        <begin position="21"/>
        <end position="44"/>
    </location>
</feature>
<feature type="compositionally biased region" description="Polar residues" evidence="4">
    <location>
        <begin position="527"/>
        <end position="541"/>
    </location>
</feature>
<name>A0A517T4F8_9PLAN</name>
<keyword evidence="5" id="KW-0472">Membrane</keyword>
<evidence type="ECO:0000256" key="3">
    <source>
        <dbReference type="SAM" id="Coils"/>
    </source>
</evidence>
<sequence>MGEEPYDLDFTRRRKSQPFFTFARGGGTLVLAVILGAIAMWGVYTQFRIEVNTGEMAILIRKTGTDIKNAAEIAPGPEYKGVQRDFLKEGRYFKNPYVWDWQVIRQTEIPEGKLGVKISLTGDDLPYGEFLAREDENGNTITKGIHPNVLRPGRYPIHPYLFSVEEHDPVTIPAGYKGVVTNLAGKFPEDPNQLLVNDGERGVQKQTLDPGTYYVNPYVTRINLVDCRSQRFNLADNKDMGFPSKDGFWVSLDGIVEFRVHPEQAAEVYVIYNEHADGERIDEELIRKVIMPNARSFCRLEGSNVPGRDFIQGDTRTAFQDNFQKAMRSACEPLGIEIIQALITNIKPPEPIAKPVRDREIAKQQELQYQQQILQQEAEQNLAIEQQLVKQKQALVAADQDVVKVTTQALREQEVAVTKADERLAVSALKLEAAKDEAAAIQARGQAEADVIVFQNEAEAAGWKRAVEAFNGNGEEYARYVLFQKLSSAYREIMVNTADSPIMKIFESFNKPAAESPSVAGDGGQSGSADNVSARPASNPQ</sequence>
<dbReference type="InterPro" id="IPR001107">
    <property type="entry name" value="Band_7"/>
</dbReference>
<evidence type="ECO:0000313" key="7">
    <source>
        <dbReference type="EMBL" id="QDT63251.1"/>
    </source>
</evidence>
<organism evidence="7 8">
    <name type="scientific">Calycomorphotria hydatis</name>
    <dbReference type="NCBI Taxonomy" id="2528027"/>
    <lineage>
        <taxon>Bacteria</taxon>
        <taxon>Pseudomonadati</taxon>
        <taxon>Planctomycetota</taxon>
        <taxon>Planctomycetia</taxon>
        <taxon>Planctomycetales</taxon>
        <taxon>Planctomycetaceae</taxon>
        <taxon>Calycomorphotria</taxon>
    </lineage>
</organism>
<comment type="subcellular location">
    <subcellularLocation>
        <location evidence="1">Membrane</location>
        <topology evidence="1">Single-pass membrane protein</topology>
    </subcellularLocation>
</comment>
<comment type="similarity">
    <text evidence="2">Belongs to the band 7/mec-2 family.</text>
</comment>
<evidence type="ECO:0000256" key="2">
    <source>
        <dbReference type="ARBA" id="ARBA00008164"/>
    </source>
</evidence>
<dbReference type="RefSeq" id="WP_145259428.1">
    <property type="nucleotide sequence ID" value="NZ_CP036316.1"/>
</dbReference>
<dbReference type="PANTHER" id="PTHR10264">
    <property type="entry name" value="BAND 7 PROTEIN-RELATED"/>
    <property type="match status" value="1"/>
</dbReference>
<evidence type="ECO:0000259" key="6">
    <source>
        <dbReference type="SMART" id="SM00244"/>
    </source>
</evidence>
<keyword evidence="8" id="KW-1185">Reference proteome</keyword>
<dbReference type="EMBL" id="CP036316">
    <property type="protein sequence ID" value="QDT63251.1"/>
    <property type="molecule type" value="Genomic_DNA"/>
</dbReference>
<dbReference type="Proteomes" id="UP000319976">
    <property type="component" value="Chromosome"/>
</dbReference>
<protein>
    <submittedName>
        <fullName evidence="7">SPFH domain / Band 7 family protein</fullName>
    </submittedName>
</protein>
<dbReference type="PANTHER" id="PTHR10264:SF19">
    <property type="entry name" value="AT06885P-RELATED"/>
    <property type="match status" value="1"/>
</dbReference>
<accession>A0A517T4F8</accession>
<evidence type="ECO:0000256" key="5">
    <source>
        <dbReference type="SAM" id="Phobius"/>
    </source>
</evidence>
<dbReference type="AlphaFoldDB" id="A0A517T4F8"/>
<dbReference type="Gene3D" id="3.30.479.30">
    <property type="entry name" value="Band 7 domain"/>
    <property type="match status" value="1"/>
</dbReference>
<keyword evidence="5" id="KW-0812">Transmembrane</keyword>
<dbReference type="SUPFAM" id="SSF117892">
    <property type="entry name" value="Band 7/SPFH domain"/>
    <property type="match status" value="1"/>
</dbReference>
<keyword evidence="5" id="KW-1133">Transmembrane helix</keyword>